<protein>
    <submittedName>
        <fullName evidence="2">Uncharacterized protein</fullName>
    </submittedName>
</protein>
<evidence type="ECO:0000313" key="3">
    <source>
        <dbReference type="Proteomes" id="UP000775872"/>
    </source>
</evidence>
<feature type="region of interest" description="Disordered" evidence="1">
    <location>
        <begin position="1"/>
        <end position="23"/>
    </location>
</feature>
<dbReference type="AlphaFoldDB" id="A0A9N9Z1V6"/>
<comment type="caution">
    <text evidence="2">The sequence shown here is derived from an EMBL/GenBank/DDBJ whole genome shotgun (WGS) entry which is preliminary data.</text>
</comment>
<name>A0A9N9Z1V6_9HYPO</name>
<accession>A0A9N9Z1V6</accession>
<dbReference type="Proteomes" id="UP000775872">
    <property type="component" value="Unassembled WGS sequence"/>
</dbReference>
<proteinExistence type="predicted"/>
<organism evidence="2 3">
    <name type="scientific">Clonostachys solani</name>
    <dbReference type="NCBI Taxonomy" id="160281"/>
    <lineage>
        <taxon>Eukaryota</taxon>
        <taxon>Fungi</taxon>
        <taxon>Dikarya</taxon>
        <taxon>Ascomycota</taxon>
        <taxon>Pezizomycotina</taxon>
        <taxon>Sordariomycetes</taxon>
        <taxon>Hypocreomycetidae</taxon>
        <taxon>Hypocreales</taxon>
        <taxon>Bionectriaceae</taxon>
        <taxon>Clonostachys</taxon>
    </lineage>
</organism>
<reference evidence="2" key="1">
    <citation type="submission" date="2021-10" db="EMBL/GenBank/DDBJ databases">
        <authorList>
            <person name="Piombo E."/>
        </authorList>
    </citation>
    <scope>NUCLEOTIDE SEQUENCE</scope>
</reference>
<feature type="compositionally biased region" description="Basic and acidic residues" evidence="1">
    <location>
        <begin position="71"/>
        <end position="89"/>
    </location>
</feature>
<dbReference type="OrthoDB" id="5144623at2759"/>
<gene>
    <name evidence="2" type="ORF">CSOL1703_00013550</name>
</gene>
<keyword evidence="3" id="KW-1185">Reference proteome</keyword>
<feature type="region of interest" description="Disordered" evidence="1">
    <location>
        <begin position="71"/>
        <end position="94"/>
    </location>
</feature>
<evidence type="ECO:0000313" key="2">
    <source>
        <dbReference type="EMBL" id="CAH0047539.1"/>
    </source>
</evidence>
<dbReference type="EMBL" id="CABFOC020000031">
    <property type="protein sequence ID" value="CAH0047539.1"/>
    <property type="molecule type" value="Genomic_DNA"/>
</dbReference>
<evidence type="ECO:0000256" key="1">
    <source>
        <dbReference type="SAM" id="MobiDB-lite"/>
    </source>
</evidence>
<sequence>MSQLAKRTLSKLEEQSQPVISPPQEPFTIKIKIRAKDGLTCTVPAILDTGCPVDLVSRWFARQYLCEREKGEGEEEEKKSQGKSQEIHGAKAPRAKLTTSGEWCVPIATTCSQGKAIFFTSFCAGVERDAQLPPIILGMTTLEAQNISLAPRIQSWWQSRSPLPFVAERIGIAPNYNFVAEDSFFVGQKKMPLRVILDTGTMTNGVSIDFARQYLSQVESAQESTWIDAQGKEHRCDGLWELPLRLKSSDEKQRSFTALCWGMDLGEPSAGNHHSVRLSIATLAEQDIVIACGDWSFAFGEEAMKSESWARRLVRSGIEKARSLNEKTRAPNTDGKW</sequence>